<keyword evidence="4 7" id="KW-0812">Transmembrane</keyword>
<feature type="transmembrane region" description="Helical" evidence="7">
    <location>
        <begin position="69"/>
        <end position="92"/>
    </location>
</feature>
<evidence type="ECO:0000256" key="1">
    <source>
        <dbReference type="ARBA" id="ARBA00004651"/>
    </source>
</evidence>
<evidence type="ECO:0000256" key="7">
    <source>
        <dbReference type="SAM" id="Phobius"/>
    </source>
</evidence>
<evidence type="ECO:0000256" key="3">
    <source>
        <dbReference type="ARBA" id="ARBA00022475"/>
    </source>
</evidence>
<feature type="transmembrane region" description="Helical" evidence="7">
    <location>
        <begin position="98"/>
        <end position="122"/>
    </location>
</feature>
<evidence type="ECO:0000256" key="4">
    <source>
        <dbReference type="ARBA" id="ARBA00022692"/>
    </source>
</evidence>
<dbReference type="Pfam" id="PF07681">
    <property type="entry name" value="DoxX"/>
    <property type="match status" value="1"/>
</dbReference>
<dbReference type="EMBL" id="JBHRTI010000002">
    <property type="protein sequence ID" value="MFC3146141.1"/>
    <property type="molecule type" value="Genomic_DNA"/>
</dbReference>
<keyword evidence="5 7" id="KW-1133">Transmembrane helix</keyword>
<dbReference type="PANTHER" id="PTHR33452">
    <property type="entry name" value="OXIDOREDUCTASE CATD-RELATED"/>
    <property type="match status" value="1"/>
</dbReference>
<organism evidence="8 9">
    <name type="scientific">Piscinibacterium candidicorallinum</name>
    <dbReference type="NCBI Taxonomy" id="1793872"/>
    <lineage>
        <taxon>Bacteria</taxon>
        <taxon>Pseudomonadati</taxon>
        <taxon>Pseudomonadota</taxon>
        <taxon>Betaproteobacteria</taxon>
        <taxon>Burkholderiales</taxon>
        <taxon>Piscinibacterium</taxon>
    </lineage>
</organism>
<dbReference type="Proteomes" id="UP001595556">
    <property type="component" value="Unassembled WGS sequence"/>
</dbReference>
<dbReference type="PANTHER" id="PTHR33452:SF1">
    <property type="entry name" value="INNER MEMBRANE PROTEIN YPHA-RELATED"/>
    <property type="match status" value="1"/>
</dbReference>
<comment type="subcellular location">
    <subcellularLocation>
        <location evidence="1">Cell membrane</location>
        <topology evidence="1">Multi-pass membrane protein</topology>
    </subcellularLocation>
</comment>
<feature type="transmembrane region" description="Helical" evidence="7">
    <location>
        <begin position="26"/>
        <end position="48"/>
    </location>
</feature>
<keyword evidence="6 7" id="KW-0472">Membrane</keyword>
<comment type="similarity">
    <text evidence="2">Belongs to the DoxX family.</text>
</comment>
<name>A0ABV7H3C8_9BURK</name>
<dbReference type="InterPro" id="IPR032808">
    <property type="entry name" value="DoxX"/>
</dbReference>
<evidence type="ECO:0000256" key="5">
    <source>
        <dbReference type="ARBA" id="ARBA00022989"/>
    </source>
</evidence>
<dbReference type="InterPro" id="IPR051907">
    <property type="entry name" value="DoxX-like_oxidoreductase"/>
</dbReference>
<sequence length="166" mass="17840">MNTLAQMRSNPFLSPLGKLLSNIEPWAQSVFLLGLRLYVANVFFLAGLTKIRDWETTLLLFTEEYKVPLLPPDIAAVFGTGGELVLPVLLALGLAGRFGAAGLFVMNIVAVVSYPGIAPAALQGHVTWGVMLATVALFGSGKLSIDWTVCKAVWQRIGLKQTRAAV</sequence>
<keyword evidence="3" id="KW-1003">Cell membrane</keyword>
<evidence type="ECO:0000313" key="8">
    <source>
        <dbReference type="EMBL" id="MFC3146141.1"/>
    </source>
</evidence>
<evidence type="ECO:0000256" key="6">
    <source>
        <dbReference type="ARBA" id="ARBA00023136"/>
    </source>
</evidence>
<comment type="caution">
    <text evidence="8">The sequence shown here is derived from an EMBL/GenBank/DDBJ whole genome shotgun (WGS) entry which is preliminary data.</text>
</comment>
<proteinExistence type="inferred from homology"/>
<evidence type="ECO:0000313" key="9">
    <source>
        <dbReference type="Proteomes" id="UP001595556"/>
    </source>
</evidence>
<protein>
    <submittedName>
        <fullName evidence="8">DoxX family protein</fullName>
    </submittedName>
</protein>
<gene>
    <name evidence="8" type="ORF">ACFOEN_00640</name>
</gene>
<dbReference type="RefSeq" id="WP_377300424.1">
    <property type="nucleotide sequence ID" value="NZ_CP180191.1"/>
</dbReference>
<keyword evidence="9" id="KW-1185">Reference proteome</keyword>
<reference evidence="9" key="1">
    <citation type="journal article" date="2019" name="Int. J. Syst. Evol. Microbiol.">
        <title>The Global Catalogue of Microorganisms (GCM) 10K type strain sequencing project: providing services to taxonomists for standard genome sequencing and annotation.</title>
        <authorList>
            <consortium name="The Broad Institute Genomics Platform"/>
            <consortium name="The Broad Institute Genome Sequencing Center for Infectious Disease"/>
            <person name="Wu L."/>
            <person name="Ma J."/>
        </authorList>
    </citation>
    <scope>NUCLEOTIDE SEQUENCE [LARGE SCALE GENOMIC DNA]</scope>
    <source>
        <strain evidence="9">KCTC 52168</strain>
    </source>
</reference>
<accession>A0ABV7H3C8</accession>
<evidence type="ECO:0000256" key="2">
    <source>
        <dbReference type="ARBA" id="ARBA00006679"/>
    </source>
</evidence>